<dbReference type="Proteomes" id="UP000295124">
    <property type="component" value="Unassembled WGS sequence"/>
</dbReference>
<dbReference type="RefSeq" id="WP_132167669.1">
    <property type="nucleotide sequence ID" value="NZ_SMKX01000032.1"/>
</dbReference>
<evidence type="ECO:0000313" key="6">
    <source>
        <dbReference type="Proteomes" id="UP000295124"/>
    </source>
</evidence>
<keyword evidence="2" id="KW-1133">Transmembrane helix</keyword>
<proteinExistence type="predicted"/>
<evidence type="ECO:0000259" key="4">
    <source>
        <dbReference type="Pfam" id="PF21946"/>
    </source>
</evidence>
<dbReference type="InterPro" id="IPR053807">
    <property type="entry name" value="LppM"/>
</dbReference>
<keyword evidence="6" id="KW-1185">Reference proteome</keyword>
<dbReference type="AlphaFoldDB" id="A0A4R4ZN33"/>
<name>A0A4R4ZN33_9ACTN</name>
<feature type="compositionally biased region" description="Gly residues" evidence="1">
    <location>
        <begin position="251"/>
        <end position="270"/>
    </location>
</feature>
<organism evidence="5 6">
    <name type="scientific">Kribbella antibiotica</name>
    <dbReference type="NCBI Taxonomy" id="190195"/>
    <lineage>
        <taxon>Bacteria</taxon>
        <taxon>Bacillati</taxon>
        <taxon>Actinomycetota</taxon>
        <taxon>Actinomycetes</taxon>
        <taxon>Propionibacteriales</taxon>
        <taxon>Kribbellaceae</taxon>
        <taxon>Kribbella</taxon>
    </lineage>
</organism>
<keyword evidence="3" id="KW-0732">Signal</keyword>
<evidence type="ECO:0000256" key="3">
    <source>
        <dbReference type="SAM" id="SignalP"/>
    </source>
</evidence>
<feature type="region of interest" description="Disordered" evidence="1">
    <location>
        <begin position="212"/>
        <end position="347"/>
    </location>
</feature>
<comment type="caution">
    <text evidence="5">The sequence shown here is derived from an EMBL/GenBank/DDBJ whole genome shotgun (WGS) entry which is preliminary data.</text>
</comment>
<protein>
    <recommendedName>
        <fullName evidence="4">LppM domain-containing protein</fullName>
    </recommendedName>
</protein>
<accession>A0A4R4ZN33</accession>
<dbReference type="EMBL" id="SMKX01000032">
    <property type="protein sequence ID" value="TDD59690.1"/>
    <property type="molecule type" value="Genomic_DNA"/>
</dbReference>
<gene>
    <name evidence="5" type="ORF">E1263_13755</name>
</gene>
<feature type="compositionally biased region" description="Pro residues" evidence="1">
    <location>
        <begin position="306"/>
        <end position="320"/>
    </location>
</feature>
<dbReference type="OrthoDB" id="3712375at2"/>
<dbReference type="Pfam" id="PF21946">
    <property type="entry name" value="LppM"/>
    <property type="match status" value="1"/>
</dbReference>
<dbReference type="PROSITE" id="PS51257">
    <property type="entry name" value="PROKAR_LIPOPROTEIN"/>
    <property type="match status" value="1"/>
</dbReference>
<feature type="transmembrane region" description="Helical" evidence="2">
    <location>
        <begin position="182"/>
        <end position="205"/>
    </location>
</feature>
<evidence type="ECO:0000256" key="2">
    <source>
        <dbReference type="SAM" id="Phobius"/>
    </source>
</evidence>
<evidence type="ECO:0000313" key="5">
    <source>
        <dbReference type="EMBL" id="TDD59690.1"/>
    </source>
</evidence>
<reference evidence="5 6" key="1">
    <citation type="submission" date="2019-03" db="EMBL/GenBank/DDBJ databases">
        <title>Draft genome sequences of novel Actinobacteria.</title>
        <authorList>
            <person name="Sahin N."/>
            <person name="Ay H."/>
            <person name="Saygin H."/>
        </authorList>
    </citation>
    <scope>NUCLEOTIDE SEQUENCE [LARGE SCALE GENOMIC DNA]</scope>
    <source>
        <strain evidence="5 6">JCM 13523</strain>
    </source>
</reference>
<feature type="domain" description="LppM" evidence="4">
    <location>
        <begin position="22"/>
        <end position="170"/>
    </location>
</feature>
<keyword evidence="2" id="KW-0812">Transmembrane</keyword>
<feature type="compositionally biased region" description="Low complexity" evidence="1">
    <location>
        <begin position="321"/>
        <end position="340"/>
    </location>
</feature>
<feature type="compositionally biased region" description="Low complexity" evidence="1">
    <location>
        <begin position="212"/>
        <end position="246"/>
    </location>
</feature>
<evidence type="ECO:0000256" key="1">
    <source>
        <dbReference type="SAM" id="MobiDB-lite"/>
    </source>
</evidence>
<sequence>MMKRVRAALVVACLFALAGCAKFDADLKVGPDETVSGSMQLGVDKQLLQASGQSMDKITQQIEGAVKQLTTDGVTCTPFDDSQFVGQKCTLDNVPFEKMGQSSGEGFSFTKAGDKVVVIVKAPDLSSLIGGSQQPQVNVKITMPGTILEHDNGAQVDGRTATYDSLDKLGNISLTSKAGGGFPIWAIVLIVVLLLLVGGGVFFVLRSRKANAQQGPGQWPGGQPQQGQWGPQYGGQPSYGPGQQYPPQGPGQYGGQPGQGQPGQYGGQPGPGYPGQAQPGQGQPGQGQPGGPAPYPGQQPGQPQYPGQPQPGQWGPPPAQGPQYGQQQPPQQGGWGQQPPKDNDGPA</sequence>
<feature type="signal peptide" evidence="3">
    <location>
        <begin position="1"/>
        <end position="18"/>
    </location>
</feature>
<feature type="chain" id="PRO_5038474122" description="LppM domain-containing protein" evidence="3">
    <location>
        <begin position="19"/>
        <end position="347"/>
    </location>
</feature>
<keyword evidence="2" id="KW-0472">Membrane</keyword>